<evidence type="ECO:0000313" key="1">
    <source>
        <dbReference type="EMBL" id="SDP70506.1"/>
    </source>
</evidence>
<dbReference type="OrthoDB" id="2843984at2"/>
<accession>A0A1H0UXE7</accession>
<dbReference type="STRING" id="930152.SAMN05216565_105215"/>
<gene>
    <name evidence="1" type="ORF">SAMN05216565_105215</name>
</gene>
<organism evidence="1 2">
    <name type="scientific">Litchfieldia salsa</name>
    <dbReference type="NCBI Taxonomy" id="930152"/>
    <lineage>
        <taxon>Bacteria</taxon>
        <taxon>Bacillati</taxon>
        <taxon>Bacillota</taxon>
        <taxon>Bacilli</taxon>
        <taxon>Bacillales</taxon>
        <taxon>Bacillaceae</taxon>
        <taxon>Litchfieldia</taxon>
    </lineage>
</organism>
<evidence type="ECO:0000313" key="2">
    <source>
        <dbReference type="Proteomes" id="UP000199159"/>
    </source>
</evidence>
<name>A0A1H0UXE7_9BACI</name>
<dbReference type="Proteomes" id="UP000199159">
    <property type="component" value="Unassembled WGS sequence"/>
</dbReference>
<dbReference type="EMBL" id="FNJU01000005">
    <property type="protein sequence ID" value="SDP70506.1"/>
    <property type="molecule type" value="Genomic_DNA"/>
</dbReference>
<dbReference type="RefSeq" id="WP_090854616.1">
    <property type="nucleotide sequence ID" value="NZ_FNJU01000005.1"/>
</dbReference>
<reference evidence="2" key="1">
    <citation type="submission" date="2016-10" db="EMBL/GenBank/DDBJ databases">
        <authorList>
            <person name="Varghese N."/>
            <person name="Submissions S."/>
        </authorList>
    </citation>
    <scope>NUCLEOTIDE SEQUENCE [LARGE SCALE GENOMIC DNA]</scope>
    <source>
        <strain evidence="2">IBRC-M10078</strain>
    </source>
</reference>
<protein>
    <submittedName>
        <fullName evidence="1">Uncharacterized protein</fullName>
    </submittedName>
</protein>
<sequence>MIIFYGFIREFNHFNKDMIALQHIKNDLNTIGYWFTSDMHSAKPYAIGTETVFEKSDTEFWEDGEPKVVQIDKKVHGFVYKVFINEPNLKVYQSDSVDSVDSLDLFMQERDKYCDYLGANKRNLTWKDKAILLNKEEANMKFRKSLLTQGYEGFIIRSTKQHNNVTDLYCIFSEDFLQIVDVLSADDIQS</sequence>
<proteinExistence type="predicted"/>
<dbReference type="AlphaFoldDB" id="A0A1H0UXE7"/>
<keyword evidence="2" id="KW-1185">Reference proteome</keyword>